<feature type="transmembrane region" description="Helical" evidence="8">
    <location>
        <begin position="75"/>
        <end position="100"/>
    </location>
</feature>
<dbReference type="InterPro" id="IPR039421">
    <property type="entry name" value="Type_1_exporter"/>
</dbReference>
<evidence type="ECO:0000313" key="11">
    <source>
        <dbReference type="EMBL" id="RGD71143.1"/>
    </source>
</evidence>
<evidence type="ECO:0000256" key="4">
    <source>
        <dbReference type="ARBA" id="ARBA00022741"/>
    </source>
</evidence>
<comment type="caution">
    <text evidence="11">The sequence shown here is derived from an EMBL/GenBank/DDBJ whole genome shotgun (WGS) entry which is preliminary data.</text>
</comment>
<dbReference type="InterPro" id="IPR017871">
    <property type="entry name" value="ABC_transporter-like_CS"/>
</dbReference>
<evidence type="ECO:0000259" key="9">
    <source>
        <dbReference type="PROSITE" id="PS50893"/>
    </source>
</evidence>
<dbReference type="EMBL" id="QTJW01000005">
    <property type="protein sequence ID" value="RGD71143.1"/>
    <property type="molecule type" value="Genomic_DNA"/>
</dbReference>
<dbReference type="PROSITE" id="PS50929">
    <property type="entry name" value="ABC_TM1F"/>
    <property type="match status" value="1"/>
</dbReference>
<feature type="domain" description="ABC transmembrane type-1" evidence="10">
    <location>
        <begin position="30"/>
        <end position="322"/>
    </location>
</feature>
<gene>
    <name evidence="11" type="ORF">DWX31_09585</name>
</gene>
<dbReference type="SMART" id="SM00382">
    <property type="entry name" value="AAA"/>
    <property type="match status" value="1"/>
</dbReference>
<dbReference type="Gene3D" id="1.20.1560.10">
    <property type="entry name" value="ABC transporter type 1, transmembrane domain"/>
    <property type="match status" value="1"/>
</dbReference>
<evidence type="ECO:0000256" key="2">
    <source>
        <dbReference type="ARBA" id="ARBA00022448"/>
    </source>
</evidence>
<feature type="transmembrane region" description="Helical" evidence="8">
    <location>
        <begin position="263"/>
        <end position="283"/>
    </location>
</feature>
<feature type="transmembrane region" description="Helical" evidence="8">
    <location>
        <begin position="29"/>
        <end position="54"/>
    </location>
</feature>
<dbReference type="Pfam" id="PF00005">
    <property type="entry name" value="ABC_tran"/>
    <property type="match status" value="1"/>
</dbReference>
<feature type="transmembrane region" description="Helical" evidence="8">
    <location>
        <begin position="289"/>
        <end position="310"/>
    </location>
</feature>
<dbReference type="PANTHER" id="PTHR24221">
    <property type="entry name" value="ATP-BINDING CASSETTE SUB-FAMILY B"/>
    <property type="match status" value="1"/>
</dbReference>
<evidence type="ECO:0000256" key="3">
    <source>
        <dbReference type="ARBA" id="ARBA00022692"/>
    </source>
</evidence>
<feature type="transmembrane region" description="Helical" evidence="8">
    <location>
        <begin position="151"/>
        <end position="171"/>
    </location>
</feature>
<accession>A0A3E3DPJ7</accession>
<dbReference type="GO" id="GO:0140359">
    <property type="term" value="F:ABC-type transporter activity"/>
    <property type="evidence" value="ECO:0007669"/>
    <property type="project" value="InterPro"/>
</dbReference>
<dbReference type="PROSITE" id="PS00211">
    <property type="entry name" value="ABC_TRANSPORTER_1"/>
    <property type="match status" value="1"/>
</dbReference>
<name>A0A3E3DPJ7_9FIRM</name>
<evidence type="ECO:0000313" key="12">
    <source>
        <dbReference type="Proteomes" id="UP000261023"/>
    </source>
</evidence>
<keyword evidence="7 8" id="KW-0472">Membrane</keyword>
<dbReference type="SUPFAM" id="SSF90123">
    <property type="entry name" value="ABC transporter transmembrane region"/>
    <property type="match status" value="1"/>
</dbReference>
<sequence length="606" mass="67490">MKQEKNKEEKRKTGMARCLELASEHKGLVIISGILSALAAVCSFIPYLSIYFVIRELILVFPDMPAADMPAILMCGWFALAGIAGNVVLYFCALMCSHLAAFGTLYELKLNFADHITAIPLGYHLTIGSGRMRKIMDENIESIEKFIAHQFPDFVASLVAPLILVIILLAVDWRYGVVSLLGIVLAFAIQFSGFNGAAKEKMHRFQSAQEDMNNASVEYVRGMPEIKAFNQTADSFKRLSRSITDYTSFILEYAMGWRNCMPAFTAIIHSIYLLLIPVGILIGRNVTDYRNYSLTFIFYLILVPAISGILNKIMFISESFTQIDGNVERMEEILHIPVLPDYRGGVKEQGKDIVFDHVSFSYEAEADVVVKALDNVSFHARQGEVTAIVGPSGGGKSTIANLISRFWDVTEGNIQIGGVDIREIPLAELMKQVGFVFQDTFLFKQSVLDNIRMGNPDATEEQVIEAAKAAQCHEFIEKLPNGYHTVIGSSGIRLSGGERQRIAIARAIIKDSPIIVLDEATAFSDPENEYLIQKAFEKLIKDKTVVMIAHRLSTIRNADQILVIEQGHLIEQGIHDGLIANGEKYTQMWNSYVESVNWKIHTGKAV</sequence>
<keyword evidence="2" id="KW-0813">Transport</keyword>
<dbReference type="FunFam" id="3.40.50.300:FF:000287">
    <property type="entry name" value="Multidrug ABC transporter ATP-binding protein"/>
    <property type="match status" value="1"/>
</dbReference>
<feature type="domain" description="ABC transporter" evidence="9">
    <location>
        <begin position="353"/>
        <end position="591"/>
    </location>
</feature>
<dbReference type="InterPro" id="IPR003439">
    <property type="entry name" value="ABC_transporter-like_ATP-bd"/>
</dbReference>
<keyword evidence="6 8" id="KW-1133">Transmembrane helix</keyword>
<dbReference type="Proteomes" id="UP000261023">
    <property type="component" value="Unassembled WGS sequence"/>
</dbReference>
<dbReference type="Pfam" id="PF00664">
    <property type="entry name" value="ABC_membrane"/>
    <property type="match status" value="1"/>
</dbReference>
<evidence type="ECO:0000256" key="7">
    <source>
        <dbReference type="ARBA" id="ARBA00023136"/>
    </source>
</evidence>
<evidence type="ECO:0000256" key="5">
    <source>
        <dbReference type="ARBA" id="ARBA00022840"/>
    </source>
</evidence>
<feature type="transmembrane region" description="Helical" evidence="8">
    <location>
        <begin position="177"/>
        <end position="198"/>
    </location>
</feature>
<dbReference type="InterPro" id="IPR003593">
    <property type="entry name" value="AAA+_ATPase"/>
</dbReference>
<dbReference type="InterPro" id="IPR027417">
    <property type="entry name" value="P-loop_NTPase"/>
</dbReference>
<dbReference type="PROSITE" id="PS50893">
    <property type="entry name" value="ABC_TRANSPORTER_2"/>
    <property type="match status" value="1"/>
</dbReference>
<dbReference type="RefSeq" id="WP_006567734.1">
    <property type="nucleotide sequence ID" value="NZ_QTJW01000005.1"/>
</dbReference>
<dbReference type="OrthoDB" id="9762778at2"/>
<dbReference type="SUPFAM" id="SSF52540">
    <property type="entry name" value="P-loop containing nucleoside triphosphate hydrolases"/>
    <property type="match status" value="1"/>
</dbReference>
<evidence type="ECO:0000256" key="6">
    <source>
        <dbReference type="ARBA" id="ARBA00022989"/>
    </source>
</evidence>
<organism evidence="11 12">
    <name type="scientific">Hungatella hathewayi</name>
    <dbReference type="NCBI Taxonomy" id="154046"/>
    <lineage>
        <taxon>Bacteria</taxon>
        <taxon>Bacillati</taxon>
        <taxon>Bacillota</taxon>
        <taxon>Clostridia</taxon>
        <taxon>Lachnospirales</taxon>
        <taxon>Lachnospiraceae</taxon>
        <taxon>Hungatella</taxon>
    </lineage>
</organism>
<reference evidence="11 12" key="1">
    <citation type="submission" date="2018-08" db="EMBL/GenBank/DDBJ databases">
        <title>A genome reference for cultivated species of the human gut microbiota.</title>
        <authorList>
            <person name="Zou Y."/>
            <person name="Xue W."/>
            <person name="Luo G."/>
        </authorList>
    </citation>
    <scope>NUCLEOTIDE SEQUENCE [LARGE SCALE GENOMIC DNA]</scope>
    <source>
        <strain evidence="11 12">AF19-13AC</strain>
    </source>
</reference>
<protein>
    <submittedName>
        <fullName evidence="11">ABC transporter ATP-binding protein</fullName>
    </submittedName>
</protein>
<keyword evidence="5 11" id="KW-0067">ATP-binding</keyword>
<evidence type="ECO:0000256" key="8">
    <source>
        <dbReference type="SAM" id="Phobius"/>
    </source>
</evidence>
<dbReference type="GO" id="GO:0016887">
    <property type="term" value="F:ATP hydrolysis activity"/>
    <property type="evidence" value="ECO:0007669"/>
    <property type="project" value="InterPro"/>
</dbReference>
<keyword evidence="3 8" id="KW-0812">Transmembrane</keyword>
<dbReference type="PANTHER" id="PTHR24221:SF654">
    <property type="entry name" value="ATP-BINDING CASSETTE SUB-FAMILY B MEMBER 6"/>
    <property type="match status" value="1"/>
</dbReference>
<dbReference type="Gene3D" id="3.40.50.300">
    <property type="entry name" value="P-loop containing nucleotide triphosphate hydrolases"/>
    <property type="match status" value="1"/>
</dbReference>
<keyword evidence="4" id="KW-0547">Nucleotide-binding</keyword>
<dbReference type="GO" id="GO:0005524">
    <property type="term" value="F:ATP binding"/>
    <property type="evidence" value="ECO:0007669"/>
    <property type="project" value="UniProtKB-KW"/>
</dbReference>
<dbReference type="AlphaFoldDB" id="A0A3E3DPJ7"/>
<proteinExistence type="predicted"/>
<evidence type="ECO:0000259" key="10">
    <source>
        <dbReference type="PROSITE" id="PS50929"/>
    </source>
</evidence>
<evidence type="ECO:0000256" key="1">
    <source>
        <dbReference type="ARBA" id="ARBA00004651"/>
    </source>
</evidence>
<dbReference type="InterPro" id="IPR036640">
    <property type="entry name" value="ABC1_TM_sf"/>
</dbReference>
<dbReference type="GO" id="GO:0005886">
    <property type="term" value="C:plasma membrane"/>
    <property type="evidence" value="ECO:0007669"/>
    <property type="project" value="UniProtKB-SubCell"/>
</dbReference>
<comment type="subcellular location">
    <subcellularLocation>
        <location evidence="1">Cell membrane</location>
        <topology evidence="1">Multi-pass membrane protein</topology>
    </subcellularLocation>
</comment>
<dbReference type="InterPro" id="IPR011527">
    <property type="entry name" value="ABC1_TM_dom"/>
</dbReference>